<keyword evidence="3 6" id="KW-0812">Transmembrane</keyword>
<keyword evidence="4 6" id="KW-1133">Transmembrane helix</keyword>
<evidence type="ECO:0000259" key="7">
    <source>
        <dbReference type="PROSITE" id="PS50850"/>
    </source>
</evidence>
<dbReference type="PROSITE" id="PS50850">
    <property type="entry name" value="MFS"/>
    <property type="match status" value="1"/>
</dbReference>
<gene>
    <name evidence="8" type="ORF">DB88DRAFT_488415</name>
</gene>
<protein>
    <submittedName>
        <fullName evidence="8">General substrate transporter</fullName>
    </submittedName>
</protein>
<dbReference type="GO" id="GO:0016020">
    <property type="term" value="C:membrane"/>
    <property type="evidence" value="ECO:0007669"/>
    <property type="project" value="UniProtKB-SubCell"/>
</dbReference>
<comment type="subcellular location">
    <subcellularLocation>
        <location evidence="1">Membrane</location>
        <topology evidence="1">Multi-pass membrane protein</topology>
    </subcellularLocation>
</comment>
<feature type="transmembrane region" description="Helical" evidence="6">
    <location>
        <begin position="426"/>
        <end position="448"/>
    </location>
</feature>
<comment type="similarity">
    <text evidence="2">Belongs to the major facilitator superfamily. Sugar transporter (TC 2.A.1.1) family.</text>
</comment>
<dbReference type="GO" id="GO:0005351">
    <property type="term" value="F:carbohydrate:proton symporter activity"/>
    <property type="evidence" value="ECO:0007669"/>
    <property type="project" value="TreeGrafter"/>
</dbReference>
<proteinExistence type="inferred from homology"/>
<comment type="caution">
    <text evidence="8">The sequence shown here is derived from an EMBL/GenBank/DDBJ whole genome shotgun (WGS) entry which is preliminary data.</text>
</comment>
<feature type="transmembrane region" description="Helical" evidence="6">
    <location>
        <begin position="460"/>
        <end position="483"/>
    </location>
</feature>
<dbReference type="PANTHER" id="PTHR48022">
    <property type="entry name" value="PLASTIDIC GLUCOSE TRANSPORTER 4"/>
    <property type="match status" value="1"/>
</dbReference>
<name>A0AAD9CYG6_PAPLA</name>
<dbReference type="AlphaFoldDB" id="A0AAD9CYG6"/>
<keyword evidence="5 6" id="KW-0472">Membrane</keyword>
<dbReference type="InterPro" id="IPR050360">
    <property type="entry name" value="MFS_Sugar_Transporters"/>
</dbReference>
<evidence type="ECO:0000256" key="3">
    <source>
        <dbReference type="ARBA" id="ARBA00022692"/>
    </source>
</evidence>
<dbReference type="Pfam" id="PF00083">
    <property type="entry name" value="Sugar_tr"/>
    <property type="match status" value="1"/>
</dbReference>
<dbReference type="PANTHER" id="PTHR48022:SF2">
    <property type="entry name" value="PLASTIDIC GLUCOSE TRANSPORTER 4"/>
    <property type="match status" value="1"/>
</dbReference>
<organism evidence="8 9">
    <name type="scientific">Papiliotrema laurentii</name>
    <name type="common">Cryptococcus laurentii</name>
    <dbReference type="NCBI Taxonomy" id="5418"/>
    <lineage>
        <taxon>Eukaryota</taxon>
        <taxon>Fungi</taxon>
        <taxon>Dikarya</taxon>
        <taxon>Basidiomycota</taxon>
        <taxon>Agaricomycotina</taxon>
        <taxon>Tremellomycetes</taxon>
        <taxon>Tremellales</taxon>
        <taxon>Rhynchogastremaceae</taxon>
        <taxon>Papiliotrema</taxon>
    </lineage>
</organism>
<evidence type="ECO:0000313" key="8">
    <source>
        <dbReference type="EMBL" id="KAK1923900.1"/>
    </source>
</evidence>
<dbReference type="PROSITE" id="PS00217">
    <property type="entry name" value="SUGAR_TRANSPORT_2"/>
    <property type="match status" value="1"/>
</dbReference>
<evidence type="ECO:0000256" key="2">
    <source>
        <dbReference type="ARBA" id="ARBA00010992"/>
    </source>
</evidence>
<accession>A0AAD9CYG6</accession>
<reference evidence="8" key="1">
    <citation type="submission" date="2023-02" db="EMBL/GenBank/DDBJ databases">
        <title>Identification and recombinant expression of a fungal hydrolase from Papiliotrema laurentii that hydrolyzes apple cutin and clears colloidal polyester polyurethane.</title>
        <authorList>
            <consortium name="DOE Joint Genome Institute"/>
            <person name="Roman V.A."/>
            <person name="Bojanowski C."/>
            <person name="Crable B.R."/>
            <person name="Wagner D.N."/>
            <person name="Hung C.S."/>
            <person name="Nadeau L.J."/>
            <person name="Schratz L."/>
            <person name="Haridas S."/>
            <person name="Pangilinan J."/>
            <person name="Lipzen A."/>
            <person name="Na H."/>
            <person name="Yan M."/>
            <person name="Ng V."/>
            <person name="Grigoriev I.V."/>
            <person name="Spatafora J.W."/>
            <person name="Barlow D."/>
            <person name="Biffinger J."/>
            <person name="Kelley-Loughnane N."/>
            <person name="Varaljay V.A."/>
            <person name="Crookes-Goodson W.J."/>
        </authorList>
    </citation>
    <scope>NUCLEOTIDE SEQUENCE</scope>
    <source>
        <strain evidence="8">5307AH</strain>
    </source>
</reference>
<feature type="transmembrane region" description="Helical" evidence="6">
    <location>
        <begin position="230"/>
        <end position="251"/>
    </location>
</feature>
<dbReference type="InterPro" id="IPR036259">
    <property type="entry name" value="MFS_trans_sf"/>
</dbReference>
<dbReference type="Proteomes" id="UP001182556">
    <property type="component" value="Unassembled WGS sequence"/>
</dbReference>
<feature type="transmembrane region" description="Helical" evidence="6">
    <location>
        <begin position="199"/>
        <end position="218"/>
    </location>
</feature>
<evidence type="ECO:0000256" key="6">
    <source>
        <dbReference type="SAM" id="Phobius"/>
    </source>
</evidence>
<dbReference type="InterPro" id="IPR020846">
    <property type="entry name" value="MFS_dom"/>
</dbReference>
<feature type="domain" description="Major facilitator superfamily (MFS) profile" evidence="7">
    <location>
        <begin position="64"/>
        <end position="517"/>
    </location>
</feature>
<dbReference type="InterPro" id="IPR005828">
    <property type="entry name" value="MFS_sugar_transport-like"/>
</dbReference>
<feature type="transmembrane region" description="Helical" evidence="6">
    <location>
        <begin position="166"/>
        <end position="187"/>
    </location>
</feature>
<sequence length="566" mass="62396">MALAPGSRVDDDNAISIAPHVDFDEKPEIKHVEGDDEGDVIIKSPFEDLPIKKTWVVFRKVALMCLFAAFSAAADGFQISMTGNIIANKGFIQQYATATNSKGARILDANILAAWGGVQSAGQGFGMLSQHFIADRFGRKYAFYTLWVALVVAVALESFGRVWQTWLVAKLFSGFGVGSVQFMTGMYVTELAPSRIRGFLLIFYSFWYGLGQLCSSLALKVMNDRSPYNYLTPIYIEWAMIGIMLGVYLYIPETPYWCANHGQHERGRAIIQRLNGGIDGYDVDFHYNLIRRAVEKEKSYQKQIDGDGSGFWQELANVKEVLVGVNGFRTLIAFWPACVQQIGGLAVLSSYSSYFAQTAGFADPFLFSLLLSLVALATTVIEAGLIDLLGRRMLFLIAAVSTWSMCIVVGGLGLAPNKSHSVNQLVLFFSLMWRLASTLIGNLGWAFVAETGSSRLRAKTAGIAAAGGVCLGLVFNTTTPYMLNANAANWGLKTAFFYAGISTPFVVASFFIIPDTSRRTPAELDEMFRKKVRPWRFRSYVTDAQKALDAERERTGETDPALLQRG</sequence>
<dbReference type="EMBL" id="JAODAN010000005">
    <property type="protein sequence ID" value="KAK1923900.1"/>
    <property type="molecule type" value="Genomic_DNA"/>
</dbReference>
<evidence type="ECO:0000256" key="4">
    <source>
        <dbReference type="ARBA" id="ARBA00022989"/>
    </source>
</evidence>
<feature type="transmembrane region" description="Helical" evidence="6">
    <location>
        <begin position="393"/>
        <end position="414"/>
    </location>
</feature>
<dbReference type="InterPro" id="IPR005829">
    <property type="entry name" value="Sugar_transporter_CS"/>
</dbReference>
<feature type="transmembrane region" description="Helical" evidence="6">
    <location>
        <begin position="495"/>
        <end position="513"/>
    </location>
</feature>
<evidence type="ECO:0000313" key="9">
    <source>
        <dbReference type="Proteomes" id="UP001182556"/>
    </source>
</evidence>
<evidence type="ECO:0000256" key="5">
    <source>
        <dbReference type="ARBA" id="ARBA00023136"/>
    </source>
</evidence>
<feature type="transmembrane region" description="Helical" evidence="6">
    <location>
        <begin position="365"/>
        <end position="386"/>
    </location>
</feature>
<dbReference type="Gene3D" id="1.20.1250.20">
    <property type="entry name" value="MFS general substrate transporter like domains"/>
    <property type="match status" value="1"/>
</dbReference>
<feature type="transmembrane region" description="Helical" evidence="6">
    <location>
        <begin position="141"/>
        <end position="160"/>
    </location>
</feature>
<dbReference type="SUPFAM" id="SSF103473">
    <property type="entry name" value="MFS general substrate transporter"/>
    <property type="match status" value="1"/>
</dbReference>
<evidence type="ECO:0000256" key="1">
    <source>
        <dbReference type="ARBA" id="ARBA00004141"/>
    </source>
</evidence>
<keyword evidence="9" id="KW-1185">Reference proteome</keyword>